<accession>A0A151MWU8</accession>
<organism evidence="1 2">
    <name type="scientific">Alligator mississippiensis</name>
    <name type="common">American alligator</name>
    <dbReference type="NCBI Taxonomy" id="8496"/>
    <lineage>
        <taxon>Eukaryota</taxon>
        <taxon>Metazoa</taxon>
        <taxon>Chordata</taxon>
        <taxon>Craniata</taxon>
        <taxon>Vertebrata</taxon>
        <taxon>Euteleostomi</taxon>
        <taxon>Archelosauria</taxon>
        <taxon>Archosauria</taxon>
        <taxon>Crocodylia</taxon>
        <taxon>Alligatoridae</taxon>
        <taxon>Alligatorinae</taxon>
        <taxon>Alligator</taxon>
    </lineage>
</organism>
<dbReference type="AlphaFoldDB" id="A0A151MWU8"/>
<evidence type="ECO:0000313" key="2">
    <source>
        <dbReference type="Proteomes" id="UP000050525"/>
    </source>
</evidence>
<evidence type="ECO:0000313" key="1">
    <source>
        <dbReference type="EMBL" id="KYO28955.1"/>
    </source>
</evidence>
<comment type="caution">
    <text evidence="1">The sequence shown here is derived from an EMBL/GenBank/DDBJ whole genome shotgun (WGS) entry which is preliminary data.</text>
</comment>
<name>A0A151MWU8_ALLMI</name>
<proteinExistence type="predicted"/>
<reference evidence="1 2" key="1">
    <citation type="journal article" date="2012" name="Genome Biol.">
        <title>Sequencing three crocodilian genomes to illuminate the evolution of archosaurs and amniotes.</title>
        <authorList>
            <person name="St John J.A."/>
            <person name="Braun E.L."/>
            <person name="Isberg S.R."/>
            <person name="Miles L.G."/>
            <person name="Chong A.Y."/>
            <person name="Gongora J."/>
            <person name="Dalzell P."/>
            <person name="Moran C."/>
            <person name="Bed'hom B."/>
            <person name="Abzhanov A."/>
            <person name="Burgess S.C."/>
            <person name="Cooksey A.M."/>
            <person name="Castoe T.A."/>
            <person name="Crawford N.G."/>
            <person name="Densmore L.D."/>
            <person name="Drew J.C."/>
            <person name="Edwards S.V."/>
            <person name="Faircloth B.C."/>
            <person name="Fujita M.K."/>
            <person name="Greenwold M.J."/>
            <person name="Hoffmann F.G."/>
            <person name="Howard J.M."/>
            <person name="Iguchi T."/>
            <person name="Janes D.E."/>
            <person name="Khan S.Y."/>
            <person name="Kohno S."/>
            <person name="de Koning A.J."/>
            <person name="Lance S.L."/>
            <person name="McCarthy F.M."/>
            <person name="McCormack J.E."/>
            <person name="Merchant M.E."/>
            <person name="Peterson D.G."/>
            <person name="Pollock D.D."/>
            <person name="Pourmand N."/>
            <person name="Raney B.J."/>
            <person name="Roessler K.A."/>
            <person name="Sanford J.R."/>
            <person name="Sawyer R.H."/>
            <person name="Schmidt C.J."/>
            <person name="Triplett E.W."/>
            <person name="Tuberville T.D."/>
            <person name="Venegas-Anaya M."/>
            <person name="Howard J.T."/>
            <person name="Jarvis E.D."/>
            <person name="Guillette L.J.Jr."/>
            <person name="Glenn T.C."/>
            <person name="Green R.E."/>
            <person name="Ray D.A."/>
        </authorList>
    </citation>
    <scope>NUCLEOTIDE SEQUENCE [LARGE SCALE GENOMIC DNA]</scope>
    <source>
        <strain evidence="1">KSC_2009_1</strain>
    </source>
</reference>
<sequence>MEGMCLRICVGQDQEQLKTRKVVSIRFGKSLKPQVLLCPTFLDGKQEQEDSALQSTNVCVLWAFGQRG</sequence>
<dbReference type="EMBL" id="AKHW03004724">
    <property type="protein sequence ID" value="KYO28955.1"/>
    <property type="molecule type" value="Genomic_DNA"/>
</dbReference>
<gene>
    <name evidence="1" type="ORF">Y1Q_0009787</name>
</gene>
<protein>
    <submittedName>
        <fullName evidence="1">Uncharacterized protein</fullName>
    </submittedName>
</protein>
<keyword evidence="2" id="KW-1185">Reference proteome</keyword>
<dbReference type="Proteomes" id="UP000050525">
    <property type="component" value="Unassembled WGS sequence"/>
</dbReference>